<sequence>MNVGSARTAAARWVAEHAARKADFLGAYFSGSTVGLPDDAPMSPSSDIDVIVVTAQTEPPLKPGKFLFEKALLEVTYLPWSQLASAENALTDYHLAASFRTDTIIADPAGRLRKLQTEVAPRVAERPWVRRRCENARERIERGLRGIDPSAPWHDQVTAWLFPTGIMTHVLLTAALRNPTVRLRYLAARQALADYGLSARYPELLRLLGCTQLGPQQAESHLDALARTFDAAAAHARTPFFFSSDITAAARPAAIDGSRELIRGGRHQEAVFWIVATFARCLKILAADAPALHKKSLPGFNEMLADLGIYSSADLLARAGEGLRYLPRLMQTAEAIMDANPEIKTGQG</sequence>
<evidence type="ECO:0000313" key="1">
    <source>
        <dbReference type="EMBL" id="KFM94366.1"/>
    </source>
</evidence>
<keyword evidence="3" id="KW-1185">Reference proteome</keyword>
<reference evidence="2 4" key="2">
    <citation type="submission" date="2019-11" db="EMBL/GenBank/DDBJ databases">
        <title>Draft genome sequences of five Paenibacillus species of dairy origin.</title>
        <authorList>
            <person name="Olajide A.M."/>
            <person name="Chen S."/>
            <person name="Lapointe G."/>
        </authorList>
    </citation>
    <scope>NUCLEOTIDE SEQUENCE [LARGE SCALE GENOMIC DNA]</scope>
    <source>
        <strain evidence="2 4">3CT49</strain>
    </source>
</reference>
<dbReference type="Proteomes" id="UP000442469">
    <property type="component" value="Unassembled WGS sequence"/>
</dbReference>
<accession>A0A090Y832</accession>
<dbReference type="EMBL" id="WNZZ01000001">
    <property type="protein sequence ID" value="MUG21189.1"/>
    <property type="molecule type" value="Genomic_DNA"/>
</dbReference>
<dbReference type="GeneID" id="77010816"/>
<evidence type="ECO:0000313" key="4">
    <source>
        <dbReference type="Proteomes" id="UP000442469"/>
    </source>
</evidence>
<name>A0A090Y832_PAEMA</name>
<evidence type="ECO:0000313" key="3">
    <source>
        <dbReference type="Proteomes" id="UP000029278"/>
    </source>
</evidence>
<dbReference type="PATRIC" id="fig|44252.3.peg.5732"/>
<reference evidence="1 3" key="1">
    <citation type="submission" date="2014-04" db="EMBL/GenBank/DDBJ databases">
        <authorList>
            <person name="Bishop-Lilly K.A."/>
            <person name="Broomall S.M."/>
            <person name="Chain P.S."/>
            <person name="Chertkov O."/>
            <person name="Coyne S.R."/>
            <person name="Daligault H.E."/>
            <person name="Davenport K.W."/>
            <person name="Erkkila T."/>
            <person name="Frey K.G."/>
            <person name="Gibbons H.S."/>
            <person name="Gu W."/>
            <person name="Jaissle J."/>
            <person name="Johnson S.L."/>
            <person name="Koroleva G.I."/>
            <person name="Ladner J.T."/>
            <person name="Lo C.-C."/>
            <person name="Minogue T.D."/>
            <person name="Munk C."/>
            <person name="Palacios G.F."/>
            <person name="Redden C.L."/>
            <person name="Rosenzweig C.N."/>
            <person name="Scholz M.B."/>
            <person name="Teshima H."/>
            <person name="Xu Y."/>
        </authorList>
    </citation>
    <scope>NUCLEOTIDE SEQUENCE [LARGE SCALE GENOMIC DNA]</scope>
    <source>
        <strain evidence="1 3">8244</strain>
    </source>
</reference>
<dbReference type="Proteomes" id="UP000029278">
    <property type="component" value="Unassembled WGS sequence"/>
</dbReference>
<dbReference type="EMBL" id="JMQA01000047">
    <property type="protein sequence ID" value="KFM94366.1"/>
    <property type="molecule type" value="Genomic_DNA"/>
</dbReference>
<organism evidence="1 3">
    <name type="scientific">Paenibacillus macerans</name>
    <name type="common">Bacillus macerans</name>
    <dbReference type="NCBI Taxonomy" id="44252"/>
    <lineage>
        <taxon>Bacteria</taxon>
        <taxon>Bacillati</taxon>
        <taxon>Bacillota</taxon>
        <taxon>Bacilli</taxon>
        <taxon>Bacillales</taxon>
        <taxon>Paenibacillaceae</taxon>
        <taxon>Paenibacillus</taxon>
    </lineage>
</organism>
<dbReference type="OrthoDB" id="3659232at2"/>
<dbReference type="RefSeq" id="WP_036618860.1">
    <property type="nucleotide sequence ID" value="NZ_BGML01000004.1"/>
</dbReference>
<gene>
    <name evidence="1" type="ORF">DJ90_1449</name>
    <name evidence="2" type="ORF">GNQ08_01915</name>
</gene>
<dbReference type="AlphaFoldDB" id="A0A090Y832"/>
<protein>
    <submittedName>
        <fullName evidence="1">Uncharacterized protein</fullName>
    </submittedName>
</protein>
<comment type="caution">
    <text evidence="1">The sequence shown here is derived from an EMBL/GenBank/DDBJ whole genome shotgun (WGS) entry which is preliminary data.</text>
</comment>
<proteinExistence type="predicted"/>
<dbReference type="HOGENOM" id="CLU_811132_0_0_9"/>
<evidence type="ECO:0000313" key="2">
    <source>
        <dbReference type="EMBL" id="MUG21189.1"/>
    </source>
</evidence>